<keyword evidence="4 12" id="KW-0812">Transmembrane</keyword>
<evidence type="ECO:0000256" key="13">
    <source>
        <dbReference type="PIRSR" id="PIRSR604329-50"/>
    </source>
</evidence>
<dbReference type="KEGG" id="moc:BB934_04410"/>
<dbReference type="GO" id="GO:0046872">
    <property type="term" value="F:metal ion binding"/>
    <property type="evidence" value="ECO:0007669"/>
    <property type="project" value="UniProtKB-KW"/>
</dbReference>
<feature type="topological domain" description="Cytoplasmic" evidence="12">
    <location>
        <begin position="1"/>
        <end position="7"/>
    </location>
</feature>
<evidence type="ECO:0000256" key="8">
    <source>
        <dbReference type="ARBA" id="ARBA00022989"/>
    </source>
</evidence>
<evidence type="ECO:0000256" key="9">
    <source>
        <dbReference type="ARBA" id="ARBA00023004"/>
    </source>
</evidence>
<dbReference type="GO" id="GO:0017003">
    <property type="term" value="P:protein-heme linkage"/>
    <property type="evidence" value="ECO:0007669"/>
    <property type="project" value="UniProtKB-UniRule"/>
</dbReference>
<gene>
    <name evidence="12" type="primary">ccmE</name>
    <name evidence="12" type="synonym">cycJ</name>
    <name evidence="14" type="ORF">BB934_04410</name>
</gene>
<keyword evidence="5 12" id="KW-0479">Metal-binding</keyword>
<evidence type="ECO:0000256" key="7">
    <source>
        <dbReference type="ARBA" id="ARBA00022968"/>
    </source>
</evidence>
<dbReference type="PANTHER" id="PTHR34128">
    <property type="entry name" value="CYTOCHROME C-TYPE BIOGENESIS PROTEIN CCME HOMOLOG, MITOCHONDRIAL"/>
    <property type="match status" value="1"/>
</dbReference>
<evidence type="ECO:0000256" key="4">
    <source>
        <dbReference type="ARBA" id="ARBA00022692"/>
    </source>
</evidence>
<reference evidence="14" key="1">
    <citation type="submission" date="2016-07" db="EMBL/GenBank/DDBJ databases">
        <title>Microvirga ossetica sp. nov. a new species of rhizobia isolated from root nodules of the legume species Vicia alpestris Steven originated from North Ossetia region in the Caucasus.</title>
        <authorList>
            <person name="Safronova V.I."/>
            <person name="Kuznetsova I.G."/>
            <person name="Sazanova A.L."/>
            <person name="Belimov A."/>
            <person name="Andronov E."/>
            <person name="Osledkin Y.S."/>
            <person name="Onishchuk O.P."/>
            <person name="Kurchak O.N."/>
            <person name="Shaposhnikov A.I."/>
            <person name="Willems A."/>
            <person name="Tikhonovich I.A."/>
        </authorList>
    </citation>
    <scope>NUCLEOTIDE SEQUENCE [LARGE SCALE GENOMIC DNA]</scope>
    <source>
        <strain evidence="14">V5/3M</strain>
    </source>
</reference>
<dbReference type="InterPro" id="IPR012340">
    <property type="entry name" value="NA-bd_OB-fold"/>
</dbReference>
<feature type="binding site" description="axial binding residue" evidence="12 13">
    <location>
        <position position="126"/>
    </location>
    <ligand>
        <name>heme</name>
        <dbReference type="ChEBI" id="CHEBI:30413"/>
    </ligand>
    <ligandPart>
        <name>Fe</name>
        <dbReference type="ChEBI" id="CHEBI:18248"/>
    </ligandPart>
</feature>
<keyword evidence="2 12" id="KW-1003">Cell membrane</keyword>
<evidence type="ECO:0000256" key="3">
    <source>
        <dbReference type="ARBA" id="ARBA00022617"/>
    </source>
</evidence>
<sequence length="152" mass="16629">MTRKQRRLSLIGVAGCVLALALGLVLYAMNDTIVFFNSPADIQAKNVQPGTRIRLGGLVRQGSVQRGSDQQITFEVMDTQAAIQVSYKGLLPDLFREGQGIVAEGVLESSRVFRADSVLAKHDENYMPREVADSLKKQGHWMGEANAAPKTQ</sequence>
<dbReference type="Pfam" id="PF03100">
    <property type="entry name" value="CcmE"/>
    <property type="match status" value="1"/>
</dbReference>
<evidence type="ECO:0000256" key="2">
    <source>
        <dbReference type="ARBA" id="ARBA00022475"/>
    </source>
</evidence>
<dbReference type="NCBIfam" id="NF009731">
    <property type="entry name" value="PRK13254.1-5"/>
    <property type="match status" value="1"/>
</dbReference>
<feature type="topological domain" description="Extracellular" evidence="12">
    <location>
        <begin position="29"/>
        <end position="152"/>
    </location>
</feature>
<dbReference type="GO" id="GO:0005886">
    <property type="term" value="C:plasma membrane"/>
    <property type="evidence" value="ECO:0007669"/>
    <property type="project" value="UniProtKB-SubCell"/>
</dbReference>
<evidence type="ECO:0000256" key="6">
    <source>
        <dbReference type="ARBA" id="ARBA00022748"/>
    </source>
</evidence>
<dbReference type="PANTHER" id="PTHR34128:SF2">
    <property type="entry name" value="CYTOCHROME C-TYPE BIOGENESIS PROTEIN CCME HOMOLOG, MITOCHONDRIAL"/>
    <property type="match status" value="1"/>
</dbReference>
<evidence type="ECO:0000256" key="1">
    <source>
        <dbReference type="ARBA" id="ARBA00004533"/>
    </source>
</evidence>
<dbReference type="SUPFAM" id="SSF82093">
    <property type="entry name" value="Heme chaperone CcmE"/>
    <property type="match status" value="1"/>
</dbReference>
<name>A0A1B2EC39_9HYPH</name>
<evidence type="ECO:0000256" key="5">
    <source>
        <dbReference type="ARBA" id="ARBA00022723"/>
    </source>
</evidence>
<comment type="subcellular location">
    <subcellularLocation>
        <location evidence="1">Cell inner membrane</location>
    </subcellularLocation>
    <subcellularLocation>
        <location evidence="12">Cell membrane</location>
        <topology evidence="12">Single-pass type II membrane protein</topology>
    </subcellularLocation>
</comment>
<dbReference type="HAMAP" id="MF_01959">
    <property type="entry name" value="CcmE"/>
    <property type="match status" value="1"/>
</dbReference>
<dbReference type="InterPro" id="IPR004329">
    <property type="entry name" value="CcmE"/>
</dbReference>
<dbReference type="GO" id="GO:0020037">
    <property type="term" value="F:heme binding"/>
    <property type="evidence" value="ECO:0007669"/>
    <property type="project" value="InterPro"/>
</dbReference>
<dbReference type="InterPro" id="IPR036127">
    <property type="entry name" value="CcmE-like_sf"/>
</dbReference>
<evidence type="ECO:0000313" key="14">
    <source>
        <dbReference type="EMBL" id="ANY77566.1"/>
    </source>
</evidence>
<dbReference type="EMBL" id="CP016616">
    <property type="protein sequence ID" value="ANY77566.1"/>
    <property type="molecule type" value="Genomic_DNA"/>
</dbReference>
<comment type="function">
    <text evidence="11 12">Heme chaperone required for the biogenesis of c-type cytochromes. Transiently binds heme delivered by CcmC and transfers the heme to apo-cytochromes in a process facilitated by CcmF and CcmH.</text>
</comment>
<evidence type="ECO:0000256" key="11">
    <source>
        <dbReference type="ARBA" id="ARBA00056663"/>
    </source>
</evidence>
<feature type="binding site" description="covalent" evidence="12 13">
    <location>
        <position position="122"/>
    </location>
    <ligand>
        <name>heme</name>
        <dbReference type="ChEBI" id="CHEBI:30413"/>
    </ligand>
</feature>
<keyword evidence="9 12" id="KW-0408">Iron</keyword>
<accession>A0A1B2EC39</accession>
<comment type="similarity">
    <text evidence="12">Belongs to the CcmE/CycJ family.</text>
</comment>
<dbReference type="GO" id="GO:0017004">
    <property type="term" value="P:cytochrome complex assembly"/>
    <property type="evidence" value="ECO:0007669"/>
    <property type="project" value="UniProtKB-KW"/>
</dbReference>
<dbReference type="FunFam" id="2.40.50.140:FF:000104">
    <property type="entry name" value="Cytochrome c-type biogenesis protein CcmE"/>
    <property type="match status" value="1"/>
</dbReference>
<keyword evidence="10 12" id="KW-0472">Membrane</keyword>
<keyword evidence="6 12" id="KW-0201">Cytochrome c-type biogenesis</keyword>
<keyword evidence="7 12" id="KW-0735">Signal-anchor</keyword>
<organism evidence="14">
    <name type="scientific">Microvirga ossetica</name>
    <dbReference type="NCBI Taxonomy" id="1882682"/>
    <lineage>
        <taxon>Bacteria</taxon>
        <taxon>Pseudomonadati</taxon>
        <taxon>Pseudomonadota</taxon>
        <taxon>Alphaproteobacteria</taxon>
        <taxon>Hyphomicrobiales</taxon>
        <taxon>Methylobacteriaceae</taxon>
        <taxon>Microvirga</taxon>
    </lineage>
</organism>
<proteinExistence type="inferred from homology"/>
<protein>
    <recommendedName>
        <fullName evidence="12">Cytochrome c-type biogenesis protein CcmE</fullName>
    </recommendedName>
    <alternativeName>
        <fullName evidence="12">Cytochrome c maturation protein E</fullName>
    </alternativeName>
    <alternativeName>
        <fullName evidence="12">Heme chaperone CcmE</fullName>
    </alternativeName>
</protein>
<keyword evidence="8 12" id="KW-1133">Transmembrane helix</keyword>
<dbReference type="AlphaFoldDB" id="A0A1B2EC39"/>
<dbReference type="OrthoDB" id="9793584at2"/>
<dbReference type="Gene3D" id="2.40.50.140">
    <property type="entry name" value="Nucleic acid-binding proteins"/>
    <property type="match status" value="1"/>
</dbReference>
<evidence type="ECO:0000256" key="12">
    <source>
        <dbReference type="HAMAP-Rule" id="MF_01959"/>
    </source>
</evidence>
<evidence type="ECO:0000256" key="10">
    <source>
        <dbReference type="ARBA" id="ARBA00023136"/>
    </source>
</evidence>
<dbReference type="RefSeq" id="WP_099508551.1">
    <property type="nucleotide sequence ID" value="NZ_CP016616.1"/>
</dbReference>
<keyword evidence="3 12" id="KW-0349">Heme</keyword>
<dbReference type="NCBIfam" id="NF009727">
    <property type="entry name" value="PRK13254.1-1"/>
    <property type="match status" value="1"/>
</dbReference>